<organism evidence="7 8">
    <name type="scientific">Dactylosporangium fulvum</name>
    <dbReference type="NCBI Taxonomy" id="53359"/>
    <lineage>
        <taxon>Bacteria</taxon>
        <taxon>Bacillati</taxon>
        <taxon>Actinomycetota</taxon>
        <taxon>Actinomycetes</taxon>
        <taxon>Micromonosporales</taxon>
        <taxon>Micromonosporaceae</taxon>
        <taxon>Dactylosporangium</taxon>
    </lineage>
</organism>
<evidence type="ECO:0000313" key="7">
    <source>
        <dbReference type="EMBL" id="UWP85209.1"/>
    </source>
</evidence>
<dbReference type="PANTHER" id="PTHR30011">
    <property type="entry name" value="ALKANESULFONATE MONOOXYGENASE-RELATED"/>
    <property type="match status" value="1"/>
</dbReference>
<dbReference type="EMBL" id="CP073720">
    <property type="protein sequence ID" value="UWP85209.1"/>
    <property type="molecule type" value="Genomic_DNA"/>
</dbReference>
<proteinExistence type="predicted"/>
<evidence type="ECO:0000256" key="2">
    <source>
        <dbReference type="ARBA" id="ARBA00022643"/>
    </source>
</evidence>
<keyword evidence="3" id="KW-0560">Oxidoreductase</keyword>
<evidence type="ECO:0000256" key="1">
    <source>
        <dbReference type="ARBA" id="ARBA00022630"/>
    </source>
</evidence>
<evidence type="ECO:0000256" key="5">
    <source>
        <dbReference type="SAM" id="MobiDB-lite"/>
    </source>
</evidence>
<dbReference type="Proteomes" id="UP001059617">
    <property type="component" value="Chromosome"/>
</dbReference>
<accession>A0ABY5W6X7</accession>
<evidence type="ECO:0000256" key="4">
    <source>
        <dbReference type="ARBA" id="ARBA00023033"/>
    </source>
</evidence>
<protein>
    <submittedName>
        <fullName evidence="7">LLM class flavin-dependent oxidoreductase</fullName>
    </submittedName>
</protein>
<feature type="domain" description="Luciferase-like" evidence="6">
    <location>
        <begin position="27"/>
        <end position="232"/>
    </location>
</feature>
<keyword evidence="4" id="KW-0503">Monooxygenase</keyword>
<evidence type="ECO:0000259" key="6">
    <source>
        <dbReference type="Pfam" id="PF00296"/>
    </source>
</evidence>
<dbReference type="InterPro" id="IPR011251">
    <property type="entry name" value="Luciferase-like_dom"/>
</dbReference>
<dbReference type="Pfam" id="PF00296">
    <property type="entry name" value="Bac_luciferase"/>
    <property type="match status" value="1"/>
</dbReference>
<keyword evidence="2" id="KW-0288">FMN</keyword>
<sequence length="356" mass="37277">MSLVLAVEIDGDGAHPEAWRRAAHPPAALLGPRRVRHVAEIAERAGFTLVTLDDDLLPPDGGIAGRIGAVERAAFIAASTSVLSVAPVVSTTYTEPFHVSSQLASVDHISAGRAGWVVATSPRPGAAEAWGRPVADPRQEAADAVRVVRALWDSWEDDAVVRDVATGRYLDRDRLHYVDFTGATYTVTGPAIVPRPPQGQLVVLAPPGLVPDEEVDVTLVGGADVAAVRQAAAATTTPRTFAEIEVALDTSAADGADRVAALDRHAPWPVAGRLRYTGGPGGLVALLRDLDAQAGVDGVRLHPLVLDEDLAVLSQYVVPALIKSRLAARPLPGASLRQTLGLPRPQNRFALPGGPA</sequence>
<keyword evidence="8" id="KW-1185">Reference proteome</keyword>
<dbReference type="RefSeq" id="WP_259863291.1">
    <property type="nucleotide sequence ID" value="NZ_BAAAST010000006.1"/>
</dbReference>
<dbReference type="InterPro" id="IPR051260">
    <property type="entry name" value="Diverse_substr_monoxygenases"/>
</dbReference>
<name>A0ABY5W6X7_9ACTN</name>
<reference evidence="7" key="2">
    <citation type="submission" date="2022-09" db="EMBL/GenBank/DDBJ databases">
        <title>Biosynthetic gene clusters of Dactylosporangioum fulvum.</title>
        <authorList>
            <person name="Caradec T."/>
        </authorList>
    </citation>
    <scope>NUCLEOTIDE SEQUENCE</scope>
    <source>
        <strain evidence="7">NRRL B-16292</strain>
    </source>
</reference>
<gene>
    <name evidence="7" type="ORF">Dfulv_13645</name>
</gene>
<reference evidence="7" key="1">
    <citation type="submission" date="2021-04" db="EMBL/GenBank/DDBJ databases">
        <authorList>
            <person name="Hartkoorn R.C."/>
            <person name="Beaudoing E."/>
            <person name="Hot D."/>
        </authorList>
    </citation>
    <scope>NUCLEOTIDE SEQUENCE</scope>
    <source>
        <strain evidence="7">NRRL B-16292</strain>
    </source>
</reference>
<feature type="region of interest" description="Disordered" evidence="5">
    <location>
        <begin position="336"/>
        <end position="356"/>
    </location>
</feature>
<dbReference type="InterPro" id="IPR036661">
    <property type="entry name" value="Luciferase-like_sf"/>
</dbReference>
<dbReference type="PANTHER" id="PTHR30011:SF16">
    <property type="entry name" value="C2H2 FINGER DOMAIN TRANSCRIPTION FACTOR (EUROFUNG)-RELATED"/>
    <property type="match status" value="1"/>
</dbReference>
<dbReference type="SUPFAM" id="SSF51679">
    <property type="entry name" value="Bacterial luciferase-like"/>
    <property type="match status" value="1"/>
</dbReference>
<keyword evidence="1" id="KW-0285">Flavoprotein</keyword>
<evidence type="ECO:0000256" key="3">
    <source>
        <dbReference type="ARBA" id="ARBA00023002"/>
    </source>
</evidence>
<evidence type="ECO:0000313" key="8">
    <source>
        <dbReference type="Proteomes" id="UP001059617"/>
    </source>
</evidence>
<dbReference type="Gene3D" id="3.20.20.30">
    <property type="entry name" value="Luciferase-like domain"/>
    <property type="match status" value="1"/>
</dbReference>